<keyword evidence="6" id="KW-1185">Reference proteome</keyword>
<comment type="caution">
    <text evidence="5">The sequence shown here is derived from an EMBL/GenBank/DDBJ whole genome shotgun (WGS) entry which is preliminary data.</text>
</comment>
<dbReference type="Gene3D" id="3.40.47.10">
    <property type="match status" value="2"/>
</dbReference>
<dbReference type="EMBL" id="BMCM01000005">
    <property type="protein sequence ID" value="GGD85857.1"/>
    <property type="molecule type" value="Genomic_DNA"/>
</dbReference>
<evidence type="ECO:0000256" key="1">
    <source>
        <dbReference type="ARBA" id="ARBA00005531"/>
    </source>
</evidence>
<evidence type="ECO:0000259" key="3">
    <source>
        <dbReference type="Pfam" id="PF00195"/>
    </source>
</evidence>
<organism evidence="5 6">
    <name type="scientific">Microbacterium murale</name>
    <dbReference type="NCBI Taxonomy" id="1081040"/>
    <lineage>
        <taxon>Bacteria</taxon>
        <taxon>Bacillati</taxon>
        <taxon>Actinomycetota</taxon>
        <taxon>Actinomycetes</taxon>
        <taxon>Micrococcales</taxon>
        <taxon>Microbacteriaceae</taxon>
        <taxon>Microbacterium</taxon>
    </lineage>
</organism>
<dbReference type="InterPro" id="IPR016039">
    <property type="entry name" value="Thiolase-like"/>
</dbReference>
<name>A0ABQ1S0W1_9MICO</name>
<keyword evidence="2" id="KW-0808">Transferase</keyword>
<dbReference type="InterPro" id="IPR011141">
    <property type="entry name" value="Polyketide_synthase_type-III"/>
</dbReference>
<feature type="domain" description="Chalcone/stilbene synthase C-terminal" evidence="4">
    <location>
        <begin position="238"/>
        <end position="380"/>
    </location>
</feature>
<dbReference type="PANTHER" id="PTHR11877:SF46">
    <property type="entry name" value="TYPE III POLYKETIDE SYNTHASE A"/>
    <property type="match status" value="1"/>
</dbReference>
<proteinExistence type="inferred from homology"/>
<gene>
    <name evidence="5" type="ORF">GCM10007269_31000</name>
</gene>
<dbReference type="CDD" id="cd00831">
    <property type="entry name" value="CHS_like"/>
    <property type="match status" value="1"/>
</dbReference>
<evidence type="ECO:0000313" key="6">
    <source>
        <dbReference type="Proteomes" id="UP000629365"/>
    </source>
</evidence>
<protein>
    <submittedName>
        <fullName evidence="5">Naringenin-chalcone synthase</fullName>
    </submittedName>
</protein>
<dbReference type="PANTHER" id="PTHR11877">
    <property type="entry name" value="HYDROXYMETHYLGLUTARYL-COA SYNTHASE"/>
    <property type="match status" value="1"/>
</dbReference>
<dbReference type="PIRSF" id="PIRSF000451">
    <property type="entry name" value="PKS_III"/>
    <property type="match status" value="1"/>
</dbReference>
<dbReference type="Pfam" id="PF00195">
    <property type="entry name" value="Chal_sti_synt_N"/>
    <property type="match status" value="1"/>
</dbReference>
<dbReference type="SUPFAM" id="SSF53901">
    <property type="entry name" value="Thiolase-like"/>
    <property type="match status" value="2"/>
</dbReference>
<evidence type="ECO:0000259" key="4">
    <source>
        <dbReference type="Pfam" id="PF02797"/>
    </source>
</evidence>
<comment type="similarity">
    <text evidence="1">Belongs to the thiolase-like superfamily. Chalcone/stilbene synthases family.</text>
</comment>
<dbReference type="Pfam" id="PF02797">
    <property type="entry name" value="Chal_sti_synt_C"/>
    <property type="match status" value="1"/>
</dbReference>
<evidence type="ECO:0000313" key="5">
    <source>
        <dbReference type="EMBL" id="GGD85857.1"/>
    </source>
</evidence>
<sequence length="387" mass="41803">MTPSALLRSIQTIVPETVLEQEQVRDVFAAQPELSRLAKRIVSASFNGSGIDTRHTVLEELSFTADIAEPQFFDRDTGLLLEPGTKARNEVYIREAGRLFVEAARRTLDADPDITAADVTHVITVSCTGFYAPGPDYEIVRALGLRDGVRRQHFGFMGCYASMPALRAASEFCAGDPDAVVLVVSVELCTLHLRSTDDPDMIVATSLFADGAAAGLVTSRTFDSAVAGLALDRFHTGIIPEGKEDMAWTIGDHGFEMVLSTAVPQLIGDHIHDALRPLYAPEGPLAEAFENDSIGERIAHWAIHPGGRSIVDRVQEKLLLSDAQMVPAREVLREYGNMSSATVLFVMRRILDEGAQNGERVAAMAFGPGLTAECALMTVVAPGSHES</sequence>
<accession>A0ABQ1S0W1</accession>
<feature type="domain" description="Chalcone/stilbene synthase N-terminal" evidence="3">
    <location>
        <begin position="5"/>
        <end position="219"/>
    </location>
</feature>
<dbReference type="InterPro" id="IPR001099">
    <property type="entry name" value="Chalcone/stilbene_synt_N"/>
</dbReference>
<dbReference type="RefSeq" id="WP_229703190.1">
    <property type="nucleotide sequence ID" value="NZ_BMCM01000005.1"/>
</dbReference>
<reference evidence="6" key="1">
    <citation type="journal article" date="2019" name="Int. J. Syst. Evol. Microbiol.">
        <title>The Global Catalogue of Microorganisms (GCM) 10K type strain sequencing project: providing services to taxonomists for standard genome sequencing and annotation.</title>
        <authorList>
            <consortium name="The Broad Institute Genomics Platform"/>
            <consortium name="The Broad Institute Genome Sequencing Center for Infectious Disease"/>
            <person name="Wu L."/>
            <person name="Ma J."/>
        </authorList>
    </citation>
    <scope>NUCLEOTIDE SEQUENCE [LARGE SCALE GENOMIC DNA]</scope>
    <source>
        <strain evidence="6">CCM 7640</strain>
    </source>
</reference>
<evidence type="ECO:0000256" key="2">
    <source>
        <dbReference type="ARBA" id="ARBA00022679"/>
    </source>
</evidence>
<dbReference type="Proteomes" id="UP000629365">
    <property type="component" value="Unassembled WGS sequence"/>
</dbReference>
<dbReference type="InterPro" id="IPR012328">
    <property type="entry name" value="Chalcone/stilbene_synt_C"/>
</dbReference>